<protein>
    <submittedName>
        <fullName evidence="2">YbdD/YjiX family protein</fullName>
    </submittedName>
</protein>
<dbReference type="EMBL" id="BAAAPF010000044">
    <property type="protein sequence ID" value="GAA2118958.1"/>
    <property type="molecule type" value="Genomic_DNA"/>
</dbReference>
<accession>A0ABN2XZG0</accession>
<reference evidence="2 3" key="1">
    <citation type="journal article" date="2019" name="Int. J. Syst. Evol. Microbiol.">
        <title>The Global Catalogue of Microorganisms (GCM) 10K type strain sequencing project: providing services to taxonomists for standard genome sequencing and annotation.</title>
        <authorList>
            <consortium name="The Broad Institute Genomics Platform"/>
            <consortium name="The Broad Institute Genome Sequencing Center for Infectious Disease"/>
            <person name="Wu L."/>
            <person name="Ma J."/>
        </authorList>
    </citation>
    <scope>NUCLEOTIDE SEQUENCE [LARGE SCALE GENOMIC DNA]</scope>
    <source>
        <strain evidence="2 3">JCM 15481</strain>
    </source>
</reference>
<feature type="region of interest" description="Disordered" evidence="1">
    <location>
        <begin position="46"/>
        <end position="67"/>
    </location>
</feature>
<dbReference type="Pfam" id="PF04328">
    <property type="entry name" value="Sel_put"/>
    <property type="match status" value="1"/>
</dbReference>
<name>A0ABN2XZG0_9ACTN</name>
<organism evidence="2 3">
    <name type="scientific">Streptomyces synnematoformans</name>
    <dbReference type="NCBI Taxonomy" id="415721"/>
    <lineage>
        <taxon>Bacteria</taxon>
        <taxon>Bacillati</taxon>
        <taxon>Actinomycetota</taxon>
        <taxon>Actinomycetes</taxon>
        <taxon>Kitasatosporales</taxon>
        <taxon>Streptomycetaceae</taxon>
        <taxon>Streptomyces</taxon>
    </lineage>
</organism>
<keyword evidence="3" id="KW-1185">Reference proteome</keyword>
<dbReference type="RefSeq" id="WP_344289523.1">
    <property type="nucleotide sequence ID" value="NZ_BAAAPF010000044.1"/>
</dbReference>
<gene>
    <name evidence="2" type="ORF">GCM10009802_20860</name>
</gene>
<proteinExistence type="predicted"/>
<dbReference type="Proteomes" id="UP001500443">
    <property type="component" value="Unassembled WGS sequence"/>
</dbReference>
<comment type="caution">
    <text evidence="2">The sequence shown here is derived from an EMBL/GenBank/DDBJ whole genome shotgun (WGS) entry which is preliminary data.</text>
</comment>
<sequence length="67" mass="7841">MTGAAALVAAGRKVWWYVREVVGDTAYERYVEHLRRHDPDAEVPDRREFERMRTDAGDDPRKGFRCC</sequence>
<dbReference type="InterPro" id="IPR007423">
    <property type="entry name" value="Sel_put"/>
</dbReference>
<evidence type="ECO:0000313" key="3">
    <source>
        <dbReference type="Proteomes" id="UP001500443"/>
    </source>
</evidence>
<evidence type="ECO:0000256" key="1">
    <source>
        <dbReference type="SAM" id="MobiDB-lite"/>
    </source>
</evidence>
<evidence type="ECO:0000313" key="2">
    <source>
        <dbReference type="EMBL" id="GAA2118958.1"/>
    </source>
</evidence>